<dbReference type="OrthoDB" id="565731at2759"/>
<evidence type="ECO:0000313" key="2">
    <source>
        <dbReference type="Proteomes" id="UP000029665"/>
    </source>
</evidence>
<organism evidence="1 2">
    <name type="scientific">Pycnoporus cinnabarinus</name>
    <name type="common">Cinnabar-red polypore</name>
    <name type="synonym">Trametes cinnabarina</name>
    <dbReference type="NCBI Taxonomy" id="5643"/>
    <lineage>
        <taxon>Eukaryota</taxon>
        <taxon>Fungi</taxon>
        <taxon>Dikarya</taxon>
        <taxon>Basidiomycota</taxon>
        <taxon>Agaricomycotina</taxon>
        <taxon>Agaricomycetes</taxon>
        <taxon>Polyporales</taxon>
        <taxon>Polyporaceae</taxon>
        <taxon>Trametes</taxon>
    </lineage>
</organism>
<dbReference type="EMBL" id="CCBP010000715">
    <property type="protein sequence ID" value="CDO78187.1"/>
    <property type="molecule type" value="Genomic_DNA"/>
</dbReference>
<sequence length="361" mass="40678">MASVFASVRLSSRPSLAAVHIPRSCRSSLRVRSLHASPVGAFCVQPISAKQLAVLTHLFLTALKKKQKSAAEADDLFEPDDADSLFSDELFGLDVQQKPGDVKPSSVDPAKLTGIPPHNPNVPAPRDFDRNARFDEMYQFMKSCIADKTEHVRQVRSATWLHLFSLATTPEQLEQVAELFPKWRDAKRTFRPATAEKFGRRCEELHCPQLAIKVFGDHPKYGLDLTLEAAKPVLHALHLEHPIRDTITFSALFGVYKLPPVSSDLVCSSLLITACYKHPSHASLTIARALIQSLRQLLQRTEPASMALRDEDHGKPADKEKRWLAWTLKKIEQALQREKRDFSWLRKWRIASGYAGYTDLK</sequence>
<gene>
    <name evidence="1" type="ORF">BN946_scf184694.g2</name>
</gene>
<comment type="caution">
    <text evidence="1">The sequence shown here is derived from an EMBL/GenBank/DDBJ whole genome shotgun (WGS) entry which is preliminary data.</text>
</comment>
<name>A0A060SUG2_PYCCI</name>
<evidence type="ECO:0000313" key="1">
    <source>
        <dbReference type="EMBL" id="CDO78187.1"/>
    </source>
</evidence>
<dbReference type="OMA" id="WRERSGH"/>
<dbReference type="HOGENOM" id="CLU_069658_0_0_1"/>
<proteinExistence type="predicted"/>
<protein>
    <submittedName>
        <fullName evidence="1">Uncharacterized protein</fullName>
    </submittedName>
</protein>
<keyword evidence="2" id="KW-1185">Reference proteome</keyword>
<dbReference type="AlphaFoldDB" id="A0A060SUG2"/>
<accession>A0A060SUG2</accession>
<dbReference type="Proteomes" id="UP000029665">
    <property type="component" value="Unassembled WGS sequence"/>
</dbReference>
<reference evidence="1" key="1">
    <citation type="submission" date="2014-01" db="EMBL/GenBank/DDBJ databases">
        <title>The genome of the white-rot fungus Pycnoporus cinnabarinus: a basidiomycete model with a versatile arsenal for lignocellulosic biomass breakdown.</title>
        <authorList>
            <person name="Levasseur A."/>
            <person name="Lomascolo A."/>
            <person name="Ruiz-Duenas F.J."/>
            <person name="Uzan E."/>
            <person name="Piumi F."/>
            <person name="Kues U."/>
            <person name="Ram A.F.J."/>
            <person name="Murat C."/>
            <person name="Haon M."/>
            <person name="Benoit I."/>
            <person name="Arfi Y."/>
            <person name="Chevret D."/>
            <person name="Drula E."/>
            <person name="Kwon M.J."/>
            <person name="Gouret P."/>
            <person name="Lesage-Meessen L."/>
            <person name="Lombard V."/>
            <person name="Mariette J."/>
            <person name="Noirot C."/>
            <person name="Park J."/>
            <person name="Patyshakuliyeva A."/>
            <person name="Wieneger R.A.B."/>
            <person name="Wosten H.A.B."/>
            <person name="Martin F."/>
            <person name="Coutinho P.M."/>
            <person name="de Vries R."/>
            <person name="Martinez A.T."/>
            <person name="Klopp C."/>
            <person name="Pontarotti P."/>
            <person name="Henrissat B."/>
            <person name="Record E."/>
        </authorList>
    </citation>
    <scope>NUCLEOTIDE SEQUENCE [LARGE SCALE GENOMIC DNA]</scope>
    <source>
        <strain evidence="1">BRFM137</strain>
    </source>
</reference>